<evidence type="ECO:0000256" key="3">
    <source>
        <dbReference type="ARBA" id="ARBA00022839"/>
    </source>
</evidence>
<proteinExistence type="predicted"/>
<sequence>MGVPAFYSWLTEKYPNVREPVKQVMGSSSDTNSPNSNDLEFDHLYLDMNGIIHPCFHPHSLMFPPTTFEQVFENIYAYIDRLFSIVRPRKLLYLAIDGVAPRAKMNHQRSRRFRTAKDNEIAELEEKKLREKYEMMGKRILPVLESQVSDSNVITPGTEFMFELSNALKSYIVRRLESDPGWKDIKVIFSDANVPGEGEHKIMSFIRSLRSVPGYDPNTRHCLYGLDADLIMLALATHEIHFSILREVVNNVPDEQPLSESALLSTIQRAMAEVRVLDESNKDYKKPFSVWDKSQSMTILPQNYEFVHIWILREYLELDMQISDPPEKFVFDLERIVDDFIFMCVFMGNDFLPRMPTLEIYEKGVDLLMHVYKSEFKNLGGYLVDMQQVNDPHFSFIKLKRVEKFILSVGSYEEKIFHKRTEKREKMLKRILSELEQSRKLDADESDDDSSDVCITDAMCPKLSTGVEKLDAQDYCTNSISDIKDMVENTKALKDELKNCLRKNSDIFKDGVFSSDKVKLGSAGWKQRYYKEKFSVEDPKEIEILRKDIVQKYTEGLCWVLLYYFSGIPSWDWYYPYYYGLFASELKGLAHVEVKFRHGTPFKPFDQLMAVLPPKSAHALPKAYRDLMVSEDSKIADFYPKEFEVDTDGKRYLWRGISKLPFIDQEKLLNTTCELESAIEVNEAVRNAETTDRMFWRSSNSCAEVHLEYIVQHTEKREEFRNALHEDQFIVCCDLILRVASLRAPRLLEGVQIPEKTVFENDISKTLLWHEYRGGRQPVTRPLVNRFLRRYEVEEQHWRAKEATDEPVMHKNAGTGWSGAGRGNGSGSYASTSYSNIPQNRPSPTNYRQPPSSAPSRGWFRPQPPVPASSSNRSSVTPSFTTNVNRSMESFRPSPIQANSWRGRAMYHNQSGSFWPSRNGPDRHQNPAWQGQRPTWRPSCPNAGYGNSPLPTEGCGQGRGIGRGLGTHSSDRQ</sequence>
<feature type="compositionally biased region" description="Gly residues" evidence="4">
    <location>
        <begin position="816"/>
        <end position="826"/>
    </location>
</feature>
<keyword evidence="8" id="KW-1185">Reference proteome</keyword>
<dbReference type="PANTHER" id="PTHR12341">
    <property type="entry name" value="5'-&gt;3' EXORIBONUCLEASE"/>
    <property type="match status" value="1"/>
</dbReference>
<feature type="domain" description="Xrn1 helical" evidence="6">
    <location>
        <begin position="331"/>
        <end position="720"/>
    </location>
</feature>
<protein>
    <submittedName>
        <fullName evidence="7">Uncharacterized protein</fullName>
    </submittedName>
</protein>
<comment type="caution">
    <text evidence="7">The sequence shown here is derived from an EMBL/GenBank/DDBJ whole genome shotgun (WGS) entry which is preliminary data.</text>
</comment>
<dbReference type="GO" id="GO:0000956">
    <property type="term" value="P:nuclear-transcribed mRNA catabolic process"/>
    <property type="evidence" value="ECO:0007669"/>
    <property type="project" value="TreeGrafter"/>
</dbReference>
<dbReference type="EMBL" id="JBDFQZ010000004">
    <property type="protein sequence ID" value="KAK9734611.1"/>
    <property type="molecule type" value="Genomic_DNA"/>
</dbReference>
<dbReference type="GO" id="GO:0004534">
    <property type="term" value="F:5'-3' RNA exonuclease activity"/>
    <property type="evidence" value="ECO:0007669"/>
    <property type="project" value="TreeGrafter"/>
</dbReference>
<keyword evidence="1" id="KW-0540">Nuclease</keyword>
<feature type="compositionally biased region" description="Gly residues" evidence="4">
    <location>
        <begin position="955"/>
        <end position="965"/>
    </location>
</feature>
<keyword evidence="3" id="KW-0269">Exonuclease</keyword>
<name>A0AAW1LM92_SAPOF</name>
<dbReference type="AlphaFoldDB" id="A0AAW1LM92"/>
<dbReference type="Pfam" id="PF17846">
    <property type="entry name" value="XRN_M"/>
    <property type="match status" value="1"/>
</dbReference>
<dbReference type="GO" id="GO:0003723">
    <property type="term" value="F:RNA binding"/>
    <property type="evidence" value="ECO:0007669"/>
    <property type="project" value="TreeGrafter"/>
</dbReference>
<gene>
    <name evidence="7" type="ORF">RND81_04G151800</name>
</gene>
<dbReference type="InterPro" id="IPR004859">
    <property type="entry name" value="Xrn1_N"/>
</dbReference>
<evidence type="ECO:0000256" key="2">
    <source>
        <dbReference type="ARBA" id="ARBA00022801"/>
    </source>
</evidence>
<keyword evidence="2" id="KW-0378">Hydrolase</keyword>
<dbReference type="Proteomes" id="UP001443914">
    <property type="component" value="Unassembled WGS sequence"/>
</dbReference>
<organism evidence="7 8">
    <name type="scientific">Saponaria officinalis</name>
    <name type="common">Common soapwort</name>
    <name type="synonym">Lychnis saponaria</name>
    <dbReference type="NCBI Taxonomy" id="3572"/>
    <lineage>
        <taxon>Eukaryota</taxon>
        <taxon>Viridiplantae</taxon>
        <taxon>Streptophyta</taxon>
        <taxon>Embryophyta</taxon>
        <taxon>Tracheophyta</taxon>
        <taxon>Spermatophyta</taxon>
        <taxon>Magnoliopsida</taxon>
        <taxon>eudicotyledons</taxon>
        <taxon>Gunneridae</taxon>
        <taxon>Pentapetalae</taxon>
        <taxon>Caryophyllales</taxon>
        <taxon>Caryophyllaceae</taxon>
        <taxon>Caryophylleae</taxon>
        <taxon>Saponaria</taxon>
    </lineage>
</organism>
<evidence type="ECO:0000256" key="4">
    <source>
        <dbReference type="SAM" id="MobiDB-lite"/>
    </source>
</evidence>
<evidence type="ECO:0000313" key="7">
    <source>
        <dbReference type="EMBL" id="KAK9734611.1"/>
    </source>
</evidence>
<dbReference type="CDD" id="cd18673">
    <property type="entry name" value="PIN_XRN1-2-like"/>
    <property type="match status" value="1"/>
</dbReference>
<dbReference type="GO" id="GO:0005634">
    <property type="term" value="C:nucleus"/>
    <property type="evidence" value="ECO:0007669"/>
    <property type="project" value="TreeGrafter"/>
</dbReference>
<dbReference type="PANTHER" id="PTHR12341:SF62">
    <property type="entry name" value="5'-3' EXORIBONUCLEASE 3-LIKE"/>
    <property type="match status" value="1"/>
</dbReference>
<feature type="domain" description="Xrn1 N-terminal" evidence="5">
    <location>
        <begin position="1"/>
        <end position="247"/>
    </location>
</feature>
<evidence type="ECO:0000313" key="8">
    <source>
        <dbReference type="Proteomes" id="UP001443914"/>
    </source>
</evidence>
<evidence type="ECO:0000256" key="1">
    <source>
        <dbReference type="ARBA" id="ARBA00022722"/>
    </source>
</evidence>
<dbReference type="Gene3D" id="3.40.50.12390">
    <property type="match status" value="2"/>
</dbReference>
<evidence type="ECO:0000259" key="6">
    <source>
        <dbReference type="Pfam" id="PF17846"/>
    </source>
</evidence>
<dbReference type="InterPro" id="IPR041412">
    <property type="entry name" value="Xrn1_helical"/>
</dbReference>
<feature type="compositionally biased region" description="Polar residues" evidence="4">
    <location>
        <begin position="832"/>
        <end position="855"/>
    </location>
</feature>
<feature type="region of interest" description="Disordered" evidence="4">
    <location>
        <begin position="802"/>
        <end position="893"/>
    </location>
</feature>
<dbReference type="InterPro" id="IPR027073">
    <property type="entry name" value="5_3_exoribonuclease"/>
</dbReference>
<reference evidence="7" key="1">
    <citation type="submission" date="2024-03" db="EMBL/GenBank/DDBJ databases">
        <title>WGS assembly of Saponaria officinalis var. Norfolk2.</title>
        <authorList>
            <person name="Jenkins J."/>
            <person name="Shu S."/>
            <person name="Grimwood J."/>
            <person name="Barry K."/>
            <person name="Goodstein D."/>
            <person name="Schmutz J."/>
            <person name="Leebens-Mack J."/>
            <person name="Osbourn A."/>
        </authorList>
    </citation>
    <scope>NUCLEOTIDE SEQUENCE [LARGE SCALE GENOMIC DNA]</scope>
    <source>
        <strain evidence="7">JIC</strain>
    </source>
</reference>
<accession>A0AAW1LM92</accession>
<dbReference type="Gene3D" id="1.25.40.1050">
    <property type="match status" value="1"/>
</dbReference>
<dbReference type="Pfam" id="PF03159">
    <property type="entry name" value="XRN_N"/>
    <property type="match status" value="1"/>
</dbReference>
<feature type="region of interest" description="Disordered" evidence="4">
    <location>
        <begin position="912"/>
        <end position="973"/>
    </location>
</feature>
<feature type="compositionally biased region" description="Polar residues" evidence="4">
    <location>
        <begin position="868"/>
        <end position="888"/>
    </location>
</feature>
<evidence type="ECO:0000259" key="5">
    <source>
        <dbReference type="Pfam" id="PF03159"/>
    </source>
</evidence>